<gene>
    <name evidence="1" type="ORF">FCIRC_6174</name>
</gene>
<comment type="caution">
    <text evidence="1">The sequence shown here is derived from an EMBL/GenBank/DDBJ whole genome shotgun (WGS) entry which is preliminary data.</text>
</comment>
<reference evidence="2" key="1">
    <citation type="journal article" date="2020" name="BMC Genomics">
        <title>Correction to: Identification and distribution of gene clusters required for synthesis of sphingolipid metabolism inhibitors in diverse species of the filamentous fungus Fusarium.</title>
        <authorList>
            <person name="Kim H.S."/>
            <person name="Lohmar J.M."/>
            <person name="Busman M."/>
            <person name="Brown D.W."/>
            <person name="Naumann T.A."/>
            <person name="Divon H.H."/>
            <person name="Lysoe E."/>
            <person name="Uhlig S."/>
            <person name="Proctor R.H."/>
        </authorList>
    </citation>
    <scope>NUCLEOTIDE SEQUENCE [LARGE SCALE GENOMIC DNA]</scope>
    <source>
        <strain evidence="2">NRRL 25331</strain>
    </source>
</reference>
<dbReference type="Proteomes" id="UP000572754">
    <property type="component" value="Unassembled WGS sequence"/>
</dbReference>
<dbReference type="AlphaFoldDB" id="A0A8H5TVW5"/>
<keyword evidence="2" id="KW-1185">Reference proteome</keyword>
<organism evidence="1 2">
    <name type="scientific">Fusarium circinatum</name>
    <name type="common">Pitch canker fungus</name>
    <name type="synonym">Gibberella circinata</name>
    <dbReference type="NCBI Taxonomy" id="48490"/>
    <lineage>
        <taxon>Eukaryota</taxon>
        <taxon>Fungi</taxon>
        <taxon>Dikarya</taxon>
        <taxon>Ascomycota</taxon>
        <taxon>Pezizomycotina</taxon>
        <taxon>Sordariomycetes</taxon>
        <taxon>Hypocreomycetidae</taxon>
        <taxon>Hypocreales</taxon>
        <taxon>Nectriaceae</taxon>
        <taxon>Fusarium</taxon>
        <taxon>Fusarium fujikuroi species complex</taxon>
    </lineage>
</organism>
<accession>A0A8H5TVW5</accession>
<dbReference type="EMBL" id="JAAQPE010000207">
    <property type="protein sequence ID" value="KAF5679329.1"/>
    <property type="molecule type" value="Genomic_DNA"/>
</dbReference>
<sequence length="101" mass="11759">MQTMSWERPKLPPYTSRVADFTGLYQQHLRDLMVWVENIITPPTPTNYTVVERQVEVTLSASVRKGIQPVVELFVDDSKRTQSMVGWQRRKPPRTMRAALD</sequence>
<protein>
    <submittedName>
        <fullName evidence="1">Uncharacterized protein</fullName>
    </submittedName>
</protein>
<proteinExistence type="predicted"/>
<reference evidence="1 2" key="2">
    <citation type="submission" date="2020-05" db="EMBL/GenBank/DDBJ databases">
        <title>Identification and distribution of gene clusters putatively required for synthesis of sphingolipid metabolism inhibitors in phylogenetically diverse species of the filamentous fungus Fusarium.</title>
        <authorList>
            <person name="Kim H.-S."/>
            <person name="Busman M."/>
            <person name="Brown D.W."/>
            <person name="Divon H."/>
            <person name="Uhlig S."/>
            <person name="Proctor R.H."/>
        </authorList>
    </citation>
    <scope>NUCLEOTIDE SEQUENCE [LARGE SCALE GENOMIC DNA]</scope>
    <source>
        <strain evidence="1 2">NRRL 25331</strain>
    </source>
</reference>
<name>A0A8H5TVW5_FUSCI</name>
<evidence type="ECO:0000313" key="1">
    <source>
        <dbReference type="EMBL" id="KAF5679329.1"/>
    </source>
</evidence>
<evidence type="ECO:0000313" key="2">
    <source>
        <dbReference type="Proteomes" id="UP000572754"/>
    </source>
</evidence>